<organism evidence="1 2">
    <name type="scientific">Halanaerobium saccharolyticum</name>
    <dbReference type="NCBI Taxonomy" id="43595"/>
    <lineage>
        <taxon>Bacteria</taxon>
        <taxon>Bacillati</taxon>
        <taxon>Bacillota</taxon>
        <taxon>Clostridia</taxon>
        <taxon>Halanaerobiales</taxon>
        <taxon>Halanaerobiaceae</taxon>
        <taxon>Halanaerobium</taxon>
    </lineage>
</organism>
<dbReference type="Proteomes" id="UP000294697">
    <property type="component" value="Unassembled WGS sequence"/>
</dbReference>
<gene>
    <name evidence="1" type="ORF">C8C77_101215</name>
</gene>
<protein>
    <recommendedName>
        <fullName evidence="3">YokE-like PH domain-containing protein</fullName>
    </recommendedName>
</protein>
<evidence type="ECO:0000313" key="2">
    <source>
        <dbReference type="Proteomes" id="UP000294697"/>
    </source>
</evidence>
<name>A0A4R7Z7Z5_9FIRM</name>
<comment type="caution">
    <text evidence="1">The sequence shown here is derived from an EMBL/GenBank/DDBJ whole genome shotgun (WGS) entry which is preliminary data.</text>
</comment>
<dbReference type="EMBL" id="SODA01000001">
    <property type="protein sequence ID" value="TDW07742.1"/>
    <property type="molecule type" value="Genomic_DNA"/>
</dbReference>
<dbReference type="OrthoDB" id="2112082at2"/>
<dbReference type="AlphaFoldDB" id="A0A4R7Z7Z5"/>
<reference evidence="1 2" key="1">
    <citation type="submission" date="2019-03" db="EMBL/GenBank/DDBJ databases">
        <title>Subsurface microbial communities from deep shales in Ohio and West Virginia, USA.</title>
        <authorList>
            <person name="Wrighton K."/>
        </authorList>
    </citation>
    <scope>NUCLEOTIDE SEQUENCE [LARGE SCALE GENOMIC DNA]</scope>
    <source>
        <strain evidence="1 2">MSL9.2</strain>
    </source>
</reference>
<evidence type="ECO:0008006" key="3">
    <source>
        <dbReference type="Google" id="ProtNLM"/>
    </source>
</evidence>
<evidence type="ECO:0000313" key="1">
    <source>
        <dbReference type="EMBL" id="TDW07742.1"/>
    </source>
</evidence>
<dbReference type="RefSeq" id="WP_111571127.1">
    <property type="nucleotide sequence ID" value="NZ_QLME01000002.1"/>
</dbReference>
<proteinExistence type="predicted"/>
<accession>A0A4R7Z7Z5</accession>
<sequence>MEDYMENLKERVDKKIMDIFSAGYEAHYMLKKVLKDDTLFVENKDIIDVIFIEREEVSGGSDSSTKPYEPAKVIIATTYGILFLEEGFREINDNLLGYRLKKTYYNKIDSVELDICLLNGSFRVYSGGNVSSEIEFSTAKYFKEFEEFMSIIHENIMENK</sequence>